<keyword evidence="1" id="KW-0472">Membrane</keyword>
<keyword evidence="1" id="KW-1133">Transmembrane helix</keyword>
<evidence type="ECO:0000313" key="3">
    <source>
        <dbReference type="Proteomes" id="UP000076727"/>
    </source>
</evidence>
<proteinExistence type="predicted"/>
<dbReference type="Proteomes" id="UP000076727">
    <property type="component" value="Unassembled WGS sequence"/>
</dbReference>
<accession>A0A165PQ83</accession>
<gene>
    <name evidence="2" type="ORF">DAEQUDRAFT_328815</name>
</gene>
<evidence type="ECO:0000313" key="2">
    <source>
        <dbReference type="EMBL" id="KZT68494.1"/>
    </source>
</evidence>
<sequence>MNAVPFCICAHDRACMQRGHLGPADGGWISCLLCVALVGARTLYTHWDYSRRMSVTSACICILYVLYSTFHFNDCSGVSRSRRCRVRTTLPDLSLISVRRSTRTAMWRRHADIERQDYQIGQSRHQSSIRLRVARDCPLFALSKQRTNSAAENLCPCGRLCADWRRTLEGAGTSQAPLSSLAVQVGIHFRKLSEQDTLDPSLL</sequence>
<keyword evidence="1" id="KW-0812">Transmembrane</keyword>
<evidence type="ECO:0000256" key="1">
    <source>
        <dbReference type="SAM" id="Phobius"/>
    </source>
</evidence>
<organism evidence="2 3">
    <name type="scientific">Daedalea quercina L-15889</name>
    <dbReference type="NCBI Taxonomy" id="1314783"/>
    <lineage>
        <taxon>Eukaryota</taxon>
        <taxon>Fungi</taxon>
        <taxon>Dikarya</taxon>
        <taxon>Basidiomycota</taxon>
        <taxon>Agaricomycotina</taxon>
        <taxon>Agaricomycetes</taxon>
        <taxon>Polyporales</taxon>
        <taxon>Fomitopsis</taxon>
    </lineage>
</organism>
<reference evidence="2 3" key="1">
    <citation type="journal article" date="2016" name="Mol. Biol. Evol.">
        <title>Comparative Genomics of Early-Diverging Mushroom-Forming Fungi Provides Insights into the Origins of Lignocellulose Decay Capabilities.</title>
        <authorList>
            <person name="Nagy L.G."/>
            <person name="Riley R."/>
            <person name="Tritt A."/>
            <person name="Adam C."/>
            <person name="Daum C."/>
            <person name="Floudas D."/>
            <person name="Sun H."/>
            <person name="Yadav J.S."/>
            <person name="Pangilinan J."/>
            <person name="Larsson K.H."/>
            <person name="Matsuura K."/>
            <person name="Barry K."/>
            <person name="Labutti K."/>
            <person name="Kuo R."/>
            <person name="Ohm R.A."/>
            <person name="Bhattacharya S.S."/>
            <person name="Shirouzu T."/>
            <person name="Yoshinaga Y."/>
            <person name="Martin F.M."/>
            <person name="Grigoriev I.V."/>
            <person name="Hibbett D.S."/>
        </authorList>
    </citation>
    <scope>NUCLEOTIDE SEQUENCE [LARGE SCALE GENOMIC DNA]</scope>
    <source>
        <strain evidence="2 3">L-15889</strain>
    </source>
</reference>
<feature type="transmembrane region" description="Helical" evidence="1">
    <location>
        <begin position="55"/>
        <end position="72"/>
    </location>
</feature>
<dbReference type="EMBL" id="KV429066">
    <property type="protein sequence ID" value="KZT68494.1"/>
    <property type="molecule type" value="Genomic_DNA"/>
</dbReference>
<feature type="transmembrane region" description="Helical" evidence="1">
    <location>
        <begin position="26"/>
        <end position="43"/>
    </location>
</feature>
<name>A0A165PQ83_9APHY</name>
<dbReference type="AlphaFoldDB" id="A0A165PQ83"/>
<protein>
    <submittedName>
        <fullName evidence="2">Uncharacterized protein</fullName>
    </submittedName>
</protein>
<keyword evidence="3" id="KW-1185">Reference proteome</keyword>